<gene>
    <name evidence="1" type="ORF">J2X78_000521</name>
</gene>
<dbReference type="EMBL" id="JAVDTF010000001">
    <property type="protein sequence ID" value="MDR6781969.1"/>
    <property type="molecule type" value="Genomic_DNA"/>
</dbReference>
<organism evidence="1 2">
    <name type="scientific">Pedobacter africanus</name>
    <dbReference type="NCBI Taxonomy" id="151894"/>
    <lineage>
        <taxon>Bacteria</taxon>
        <taxon>Pseudomonadati</taxon>
        <taxon>Bacteroidota</taxon>
        <taxon>Sphingobacteriia</taxon>
        <taxon>Sphingobacteriales</taxon>
        <taxon>Sphingobacteriaceae</taxon>
        <taxon>Pedobacter</taxon>
    </lineage>
</organism>
<protein>
    <submittedName>
        <fullName evidence="1">Beta-glucanase (GH16 family)</fullName>
    </submittedName>
</protein>
<evidence type="ECO:0000313" key="2">
    <source>
        <dbReference type="Proteomes" id="UP001246858"/>
    </source>
</evidence>
<proteinExistence type="predicted"/>
<accession>A0ACC6KRS9</accession>
<evidence type="ECO:0000313" key="1">
    <source>
        <dbReference type="EMBL" id="MDR6781969.1"/>
    </source>
</evidence>
<reference evidence="1" key="1">
    <citation type="submission" date="2023-07" db="EMBL/GenBank/DDBJ databases">
        <title>Sorghum-associated microbial communities from plants grown in Nebraska, USA.</title>
        <authorList>
            <person name="Schachtman D."/>
        </authorList>
    </citation>
    <scope>NUCLEOTIDE SEQUENCE</scope>
    <source>
        <strain evidence="1">2697</strain>
    </source>
</reference>
<sequence length="442" mass="49034">MKLVIHALICVSIFGIACKKIQLYGKESRLLAVNMVNDAPLDGYVLSWSDEFNAPALDTTNWKYRVGVSQKSYQRAANVRLDSGKLVIDLKTENFGGKSLTGGGIITKTASGYGYYEVSARLDGGYGWHEAFWTTGMSGFDDPNPIKAANARMLEIDCFEHYGEYDAYHLTYGAIEWGPYPGNVNRGYHTSTPDLSAGYHTYGFEYTPDYLNYYFDGLLLKTVDMRGVPQHNFYMWLSAIATKADATSSGHVYFDYVRAYTISPSEYNTRKTTFINALDAQRGPMASGGTDLWIEAEDFVQKSNWTTERDVQNSLIIKGFTSYSAGRDSTQLRARTGITVATAGTYKLWVRSRDFTTAPGTRKFKVIVNGITSPTEYGTHGTDGYAWQSGGTFTLAAGQNILDIFDSSQYHARCDKILLTTDLTFIPSLIGGVSNVLHNNDL</sequence>
<name>A0ACC6KRS9_9SPHI</name>
<dbReference type="Proteomes" id="UP001246858">
    <property type="component" value="Unassembled WGS sequence"/>
</dbReference>
<keyword evidence="2" id="KW-1185">Reference proteome</keyword>
<comment type="caution">
    <text evidence="1">The sequence shown here is derived from an EMBL/GenBank/DDBJ whole genome shotgun (WGS) entry which is preliminary data.</text>
</comment>